<organism evidence="1 2">
    <name type="scientific">Desulfofundulus australicus DSM 11792</name>
    <dbReference type="NCBI Taxonomy" id="1121425"/>
    <lineage>
        <taxon>Bacteria</taxon>
        <taxon>Bacillati</taxon>
        <taxon>Bacillota</taxon>
        <taxon>Clostridia</taxon>
        <taxon>Eubacteriales</taxon>
        <taxon>Peptococcaceae</taxon>
        <taxon>Desulfofundulus</taxon>
    </lineage>
</organism>
<evidence type="ECO:0000313" key="1">
    <source>
        <dbReference type="EMBL" id="SHF40486.1"/>
    </source>
</evidence>
<gene>
    <name evidence="1" type="ORF">SAMN02745218_02176</name>
</gene>
<dbReference type="AlphaFoldDB" id="A0A1M5BDI3"/>
<dbReference type="NCBIfam" id="TIGR01595">
    <property type="entry name" value="cas_CT1132"/>
    <property type="match status" value="1"/>
</dbReference>
<dbReference type="InterPro" id="IPR013419">
    <property type="entry name" value="CRISPR-assoc_prot_Cas7/Csh2"/>
</dbReference>
<evidence type="ECO:0000313" key="2">
    <source>
        <dbReference type="Proteomes" id="UP000184196"/>
    </source>
</evidence>
<reference evidence="2" key="1">
    <citation type="submission" date="2016-11" db="EMBL/GenBank/DDBJ databases">
        <authorList>
            <person name="Varghese N."/>
            <person name="Submissions S."/>
        </authorList>
    </citation>
    <scope>NUCLEOTIDE SEQUENCE [LARGE SCALE GENOMIC DNA]</scope>
    <source>
        <strain evidence="2">DSM 11792</strain>
    </source>
</reference>
<dbReference type="GO" id="GO:0043571">
    <property type="term" value="P:maintenance of CRISPR repeat elements"/>
    <property type="evidence" value="ECO:0007669"/>
    <property type="project" value="InterPro"/>
</dbReference>
<proteinExistence type="predicted"/>
<dbReference type="EMBL" id="FQUW01000027">
    <property type="protein sequence ID" value="SHF40486.1"/>
    <property type="molecule type" value="Genomic_DNA"/>
</dbReference>
<dbReference type="Proteomes" id="UP000184196">
    <property type="component" value="Unassembled WGS sequence"/>
</dbReference>
<accession>A0A1M5BDI3</accession>
<name>A0A1M5BDI3_9FIRM</name>
<dbReference type="InterPro" id="IPR006482">
    <property type="entry name" value="Cas7_Csh2/Csh2"/>
</dbReference>
<protein>
    <submittedName>
        <fullName evidence="1">CRISPR-associated protein, Csh2 family</fullName>
    </submittedName>
</protein>
<keyword evidence="2" id="KW-1185">Reference proteome</keyword>
<dbReference type="RefSeq" id="WP_073166145.1">
    <property type="nucleotide sequence ID" value="NZ_FQUW01000027.1"/>
</dbReference>
<dbReference type="OrthoDB" id="9776792at2"/>
<dbReference type="Pfam" id="PF05107">
    <property type="entry name" value="Cas_Cas7"/>
    <property type="match status" value="1"/>
</dbReference>
<dbReference type="NCBIfam" id="TIGR02590">
    <property type="entry name" value="cas_Csh2"/>
    <property type="match status" value="1"/>
</dbReference>
<sequence>MGGVIKQNGEILFLYDAKMCNPNGDPDDENRPRLDTDRERCLVSDVRLKRYIRDYLQEKGHTIYVTRAEGLVDATERLKKLLNKDDPTGADLPVLLKKLIDVRLFGATMPIKGDRRGGGEAVNLTGPVQFTWGYSLNRVQLVDSVTISSQFATREGARQGTFGKDYRLYYALIGFHGVISARRAGAVLARAGGDEEAATSEADLALLDEAMLKAIPLLATRSKIGQYPRLYLRFVFTDGETFMGDLREDLRLEPDSGLRAVKDFALEIGGLVGRLERVQERVERVYIWQDTDLRTVLDGEEVSLAAWMGDLLGPDRVEIIEGI</sequence>